<dbReference type="STRING" id="563192.HMPREF0179_00706"/>
<evidence type="ECO:0000256" key="3">
    <source>
        <dbReference type="ARBA" id="ARBA00004961"/>
    </source>
</evidence>
<gene>
    <name evidence="7" type="primary">pgl</name>
    <name evidence="9" type="ORF">HMPREF0179_00706</name>
</gene>
<dbReference type="EC" id="3.1.1.31" evidence="5 7"/>
<evidence type="ECO:0000313" key="10">
    <source>
        <dbReference type="Proteomes" id="UP000006034"/>
    </source>
</evidence>
<evidence type="ECO:0000256" key="7">
    <source>
        <dbReference type="RuleBase" id="RU365095"/>
    </source>
</evidence>
<reference evidence="9 10" key="1">
    <citation type="submission" date="2010-10" db="EMBL/GenBank/DDBJ databases">
        <authorList>
            <consortium name="The Broad Institute Genome Sequencing Platform"/>
            <person name="Ward D."/>
            <person name="Earl A."/>
            <person name="Feldgarden M."/>
            <person name="Young S.K."/>
            <person name="Gargeya S."/>
            <person name="Zeng Q."/>
            <person name="Alvarado L."/>
            <person name="Berlin A."/>
            <person name="Bochicchio J."/>
            <person name="Chapman S.B."/>
            <person name="Chen Z."/>
            <person name="Freedman E."/>
            <person name="Gellesch M."/>
            <person name="Goldberg J."/>
            <person name="Griggs A."/>
            <person name="Gujja S."/>
            <person name="Heilman E."/>
            <person name="Heiman D."/>
            <person name="Howarth C."/>
            <person name="Mehta T."/>
            <person name="Neiman D."/>
            <person name="Pearson M."/>
            <person name="Roberts A."/>
            <person name="Saif S."/>
            <person name="Shea T."/>
            <person name="Shenoy N."/>
            <person name="Sisk P."/>
            <person name="Stolte C."/>
            <person name="Sykes S."/>
            <person name="White J."/>
            <person name="Yandava C."/>
            <person name="Allen-Vercoe E."/>
            <person name="Sibley C."/>
            <person name="Ambrose C.E."/>
            <person name="Strauss J."/>
            <person name="Daigneault M."/>
            <person name="Haas B."/>
            <person name="Nusbaum C."/>
            <person name="Birren B."/>
        </authorList>
    </citation>
    <scope>NUCLEOTIDE SEQUENCE [LARGE SCALE GENOMIC DNA]</scope>
    <source>
        <strain evidence="9 10">3_1_6</strain>
    </source>
</reference>
<comment type="pathway">
    <text evidence="3 7">Carbohydrate degradation; pentose phosphate pathway; D-ribulose 5-phosphate from D-glucose 6-phosphate (oxidative stage): step 2/3.</text>
</comment>
<organism evidence="9 10">
    <name type="scientific">Bilophila wadsworthia (strain 3_1_6)</name>
    <dbReference type="NCBI Taxonomy" id="563192"/>
    <lineage>
        <taxon>Bacteria</taxon>
        <taxon>Pseudomonadati</taxon>
        <taxon>Thermodesulfobacteriota</taxon>
        <taxon>Desulfovibrionia</taxon>
        <taxon>Desulfovibrionales</taxon>
        <taxon>Desulfovibrionaceae</taxon>
        <taxon>Bilophila</taxon>
    </lineage>
</organism>
<dbReference type="PANTHER" id="PTHR11054:SF0">
    <property type="entry name" value="6-PHOSPHOGLUCONOLACTONASE"/>
    <property type="match status" value="1"/>
</dbReference>
<keyword evidence="10" id="KW-1185">Reference proteome</keyword>
<comment type="catalytic activity">
    <reaction evidence="1 7">
        <text>6-phospho-D-glucono-1,5-lactone + H2O = 6-phospho-D-gluconate + H(+)</text>
        <dbReference type="Rhea" id="RHEA:12556"/>
        <dbReference type="ChEBI" id="CHEBI:15377"/>
        <dbReference type="ChEBI" id="CHEBI:15378"/>
        <dbReference type="ChEBI" id="CHEBI:57955"/>
        <dbReference type="ChEBI" id="CHEBI:58759"/>
        <dbReference type="EC" id="3.1.1.31"/>
    </reaction>
</comment>
<dbReference type="NCBIfam" id="TIGR01198">
    <property type="entry name" value="pgl"/>
    <property type="match status" value="1"/>
</dbReference>
<dbReference type="GO" id="GO:0005975">
    <property type="term" value="P:carbohydrate metabolic process"/>
    <property type="evidence" value="ECO:0007669"/>
    <property type="project" value="UniProtKB-UniRule"/>
</dbReference>
<dbReference type="InterPro" id="IPR039104">
    <property type="entry name" value="6PGL"/>
</dbReference>
<evidence type="ECO:0000256" key="5">
    <source>
        <dbReference type="ARBA" id="ARBA00013198"/>
    </source>
</evidence>
<dbReference type="GO" id="GO:0017057">
    <property type="term" value="F:6-phosphogluconolactonase activity"/>
    <property type="evidence" value="ECO:0007669"/>
    <property type="project" value="UniProtKB-UniRule"/>
</dbReference>
<proteinExistence type="inferred from homology"/>
<dbReference type="CDD" id="cd01400">
    <property type="entry name" value="6PGL"/>
    <property type="match status" value="1"/>
</dbReference>
<dbReference type="SUPFAM" id="SSF100950">
    <property type="entry name" value="NagB/RpiA/CoA transferase-like"/>
    <property type="match status" value="1"/>
</dbReference>
<comment type="similarity">
    <text evidence="4 7">Belongs to the glucosamine/galactosamine-6-phosphate isomerase family. 6-phosphogluconolactonase subfamily.</text>
</comment>
<evidence type="ECO:0000256" key="6">
    <source>
        <dbReference type="ARBA" id="ARBA00020337"/>
    </source>
</evidence>
<name>E5Y3E5_BILW3</name>
<dbReference type="InterPro" id="IPR006148">
    <property type="entry name" value="Glc/Gal-6P_isomerase"/>
</dbReference>
<keyword evidence="7" id="KW-0378">Hydrolase</keyword>
<evidence type="ECO:0000313" key="9">
    <source>
        <dbReference type="EMBL" id="EFV45475.1"/>
    </source>
</evidence>
<dbReference type="Pfam" id="PF01182">
    <property type="entry name" value="Glucosamine_iso"/>
    <property type="match status" value="1"/>
</dbReference>
<dbReference type="Proteomes" id="UP000006034">
    <property type="component" value="Unassembled WGS sequence"/>
</dbReference>
<dbReference type="Gene3D" id="3.40.50.1360">
    <property type="match status" value="1"/>
</dbReference>
<feature type="domain" description="Glucosamine/galactosamine-6-phosphate isomerase" evidence="8">
    <location>
        <begin position="22"/>
        <end position="250"/>
    </location>
</feature>
<dbReference type="GeneID" id="78085847"/>
<reference evidence="9 10" key="2">
    <citation type="submission" date="2013-04" db="EMBL/GenBank/DDBJ databases">
        <title>The Genome Sequence of Bilophila wadsworthia 3_1_6.</title>
        <authorList>
            <consortium name="The Broad Institute Genomics Platform"/>
            <person name="Earl A."/>
            <person name="Ward D."/>
            <person name="Feldgarden M."/>
            <person name="Gevers D."/>
            <person name="Sibley C."/>
            <person name="Strauss J."/>
            <person name="Allen-Vercoe E."/>
            <person name="Walker B."/>
            <person name="Young S."/>
            <person name="Zeng Q."/>
            <person name="Gargeya S."/>
            <person name="Fitzgerald M."/>
            <person name="Haas B."/>
            <person name="Abouelleil A."/>
            <person name="Allen A.W."/>
            <person name="Alvarado L."/>
            <person name="Arachchi H.M."/>
            <person name="Berlin A.M."/>
            <person name="Chapman S.B."/>
            <person name="Gainer-Dewar J."/>
            <person name="Goldberg J."/>
            <person name="Griggs A."/>
            <person name="Gujja S."/>
            <person name="Hansen M."/>
            <person name="Howarth C."/>
            <person name="Imamovic A."/>
            <person name="Ireland A."/>
            <person name="Larimer J."/>
            <person name="McCowan C."/>
            <person name="Murphy C."/>
            <person name="Pearson M."/>
            <person name="Poon T.W."/>
            <person name="Priest M."/>
            <person name="Roberts A."/>
            <person name="Saif S."/>
            <person name="Shea T."/>
            <person name="Sisk P."/>
            <person name="Sykes S."/>
            <person name="Wortman J."/>
            <person name="Nusbaum C."/>
            <person name="Birren B."/>
        </authorList>
    </citation>
    <scope>NUCLEOTIDE SEQUENCE [LARGE SCALE GENOMIC DNA]</scope>
    <source>
        <strain evidence="9 10">3_1_6</strain>
    </source>
</reference>
<dbReference type="RefSeq" id="WP_005025043.1">
    <property type="nucleotide sequence ID" value="NZ_KE150238.1"/>
</dbReference>
<dbReference type="OrthoDB" id="9810967at2"/>
<dbReference type="UniPathway" id="UPA00115">
    <property type="reaction ID" value="UER00409"/>
</dbReference>
<evidence type="ECO:0000256" key="2">
    <source>
        <dbReference type="ARBA" id="ARBA00002681"/>
    </source>
</evidence>
<protein>
    <recommendedName>
        <fullName evidence="6 7">6-phosphogluconolactonase</fullName>
        <shortName evidence="7">6PGL</shortName>
        <ecNumber evidence="5 7">3.1.1.31</ecNumber>
    </recommendedName>
</protein>
<dbReference type="AlphaFoldDB" id="E5Y3E5"/>
<dbReference type="PANTHER" id="PTHR11054">
    <property type="entry name" value="6-PHOSPHOGLUCONOLACTONASE"/>
    <property type="match status" value="1"/>
</dbReference>
<dbReference type="HOGENOM" id="CLU_053947_2_0_7"/>
<dbReference type="EMBL" id="ADCP02000001">
    <property type="protein sequence ID" value="EFV45475.1"/>
    <property type="molecule type" value="Genomic_DNA"/>
</dbReference>
<dbReference type="InterPro" id="IPR005900">
    <property type="entry name" value="6-phosphogluconolactonase_DevB"/>
</dbReference>
<dbReference type="InterPro" id="IPR037171">
    <property type="entry name" value="NagB/RpiA_transferase-like"/>
</dbReference>
<comment type="function">
    <text evidence="2 7">Hydrolysis of 6-phosphogluconolactone to 6-phosphogluconate.</text>
</comment>
<evidence type="ECO:0000256" key="1">
    <source>
        <dbReference type="ARBA" id="ARBA00000832"/>
    </source>
</evidence>
<accession>E5Y3E5</accession>
<comment type="caution">
    <text evidence="9">The sequence shown here is derived from an EMBL/GenBank/DDBJ whole genome shotgun (WGS) entry which is preliminary data.</text>
</comment>
<dbReference type="GO" id="GO:0006098">
    <property type="term" value="P:pentose-phosphate shunt"/>
    <property type="evidence" value="ECO:0007669"/>
    <property type="project" value="UniProtKB-UniPathway"/>
</dbReference>
<sequence length="261" mass="27868">MLQSKTDNPLDGLHLETYVRADADGVASCAAGLLAARCAEAVSRRGVFTLALSGGSTPLTLFRLLRTEAWAARVDWAHTRVFWVDERCVAPDHPASNYGAANQELLAHVPAAEIYPMDGEIDPGESAVAYEELLRQHVPAEEGMPRLDCALLGMGDDGHTASLFPGSPLLAPEALRSGRLTGFAVAEHLAPKPESRRITLTLEMINAARCCLYLATGEGKRPPLGKALDLLAPASLPVQLVRPKGGELIWVMDEAACGGRQ</sequence>
<dbReference type="eggNOG" id="COG0363">
    <property type="taxonomic scope" value="Bacteria"/>
</dbReference>
<evidence type="ECO:0000259" key="8">
    <source>
        <dbReference type="Pfam" id="PF01182"/>
    </source>
</evidence>
<evidence type="ECO:0000256" key="4">
    <source>
        <dbReference type="ARBA" id="ARBA00010662"/>
    </source>
</evidence>